<dbReference type="Proteomes" id="UP000019141">
    <property type="component" value="Unassembled WGS sequence"/>
</dbReference>
<dbReference type="InterPro" id="IPR000674">
    <property type="entry name" value="Ald_Oxase/Xan_DH_a/b"/>
</dbReference>
<evidence type="ECO:0000313" key="5">
    <source>
        <dbReference type="Proteomes" id="UP000019141"/>
    </source>
</evidence>
<dbReference type="Pfam" id="PF20256">
    <property type="entry name" value="MoCoBD_2"/>
    <property type="match status" value="1"/>
</dbReference>
<dbReference type="EMBL" id="AZHW01000409">
    <property type="protein sequence ID" value="ETW99718.1"/>
    <property type="molecule type" value="Genomic_DNA"/>
</dbReference>
<organism evidence="4 5">
    <name type="scientific">Entotheonella factor</name>
    <dbReference type="NCBI Taxonomy" id="1429438"/>
    <lineage>
        <taxon>Bacteria</taxon>
        <taxon>Pseudomonadati</taxon>
        <taxon>Nitrospinota/Tectimicrobiota group</taxon>
        <taxon>Candidatus Tectimicrobiota</taxon>
        <taxon>Candidatus Entotheonellia</taxon>
        <taxon>Candidatus Entotheonellales</taxon>
        <taxon>Candidatus Entotheonellaceae</taxon>
        <taxon>Candidatus Entotheonella</taxon>
    </lineage>
</organism>
<comment type="caution">
    <text evidence="4">The sequence shown here is derived from an EMBL/GenBank/DDBJ whole genome shotgun (WGS) entry which is preliminary data.</text>
</comment>
<dbReference type="PATRIC" id="fig|1429438.4.peg.2779"/>
<dbReference type="PANTHER" id="PTHR11908:SF132">
    <property type="entry name" value="ALDEHYDE OXIDASE 1-RELATED"/>
    <property type="match status" value="1"/>
</dbReference>
<dbReference type="Gene3D" id="3.90.1170.50">
    <property type="entry name" value="Aldehyde oxidase/xanthine dehydrogenase, a/b hammerhead"/>
    <property type="match status" value="1"/>
</dbReference>
<evidence type="ECO:0000256" key="1">
    <source>
        <dbReference type="ARBA" id="ARBA00022505"/>
    </source>
</evidence>
<gene>
    <name evidence="4" type="ORF">ETSY1_13935</name>
</gene>
<dbReference type="GO" id="GO:0005506">
    <property type="term" value="F:iron ion binding"/>
    <property type="evidence" value="ECO:0007669"/>
    <property type="project" value="InterPro"/>
</dbReference>
<dbReference type="Pfam" id="PF01315">
    <property type="entry name" value="Ald_Xan_dh_C"/>
    <property type="match status" value="1"/>
</dbReference>
<dbReference type="AlphaFoldDB" id="W4LNQ9"/>
<evidence type="ECO:0000259" key="3">
    <source>
        <dbReference type="SMART" id="SM01008"/>
    </source>
</evidence>
<evidence type="ECO:0000256" key="2">
    <source>
        <dbReference type="ARBA" id="ARBA00023002"/>
    </source>
</evidence>
<dbReference type="Gene3D" id="3.30.365.10">
    <property type="entry name" value="Aldehyde oxidase/xanthine dehydrogenase, molybdopterin binding domain"/>
    <property type="match status" value="4"/>
</dbReference>
<sequence>MTQPYIGAAIRRKEDRRFLTGTGQFVDDVKLPHMVYAAVVRSPHPHANILTIDASAAQQMDGVIAVFTYRHIEALVKPRPIPLRNRSYPGIERFLQYPLASHKVRYAGEPVAIVIAETRYLAEDALDGVVVTYDSLPAIVDAWQSMQNDVLLFEEHGTNVAYEFTSSLGDVDQAFRQADYTRKERFHCHRHTANPMETRGLVASYAPGRQELTVWGETKVPHFNRRVLADMLEMPEHRIHFIEPDVGGGFGVRGEFYPENFLIPFAAMQVGRPVKWIEDRREHLTAANHSREQVCELEIAAKRDGTLLGMRANIYGVLGGYARTHGAFIPVSTAALLTGPYRIPNYGWDVKCLLTNKVGMGTYSAPGRYESCFFRERMLDMMAADLGIDPTELRLKNLIPPSAMPYEVGRTRPEDYVITYDSGDYPALLHKALELVGYEQLRSKSGLMQDGKYHGIGTACFVKSTGTGIPYEGARVAVVGPDQVAVYLGVATLGQGHETVMAQICADGLGVPLDDVAVYHGNTDFMPYGGGTSASRVTTLGGNAVYGAAQQVREKILRISARYLDVRPGELEFVQGHVYRTGVQASEPVLTLGQVLELAGPASPHHEGEVGLEATYYFQASQECYPCGAHAVHVAVDPETGKIDILKYVIAEDVGHVINPLLLTGQAIGAAAQGVGATLLEELVYDDDGQLLSGTFVDYLLPTSQEVPDFELAILDLAPSPINPLGVKGAGEIGIVATGAALSNAVSNALGVQVRALPLSPHKVRELAARRNEA</sequence>
<accession>W4LNQ9</accession>
<dbReference type="PANTHER" id="PTHR11908">
    <property type="entry name" value="XANTHINE DEHYDROGENASE"/>
    <property type="match status" value="1"/>
</dbReference>
<reference evidence="4 5" key="1">
    <citation type="journal article" date="2014" name="Nature">
        <title>An environmental bacterial taxon with a large and distinct metabolic repertoire.</title>
        <authorList>
            <person name="Wilson M.C."/>
            <person name="Mori T."/>
            <person name="Ruckert C."/>
            <person name="Uria A.R."/>
            <person name="Helf M.J."/>
            <person name="Takada K."/>
            <person name="Gernert C."/>
            <person name="Steffens U.A."/>
            <person name="Heycke N."/>
            <person name="Schmitt S."/>
            <person name="Rinke C."/>
            <person name="Helfrich E.J."/>
            <person name="Brachmann A.O."/>
            <person name="Gurgui C."/>
            <person name="Wakimoto T."/>
            <person name="Kracht M."/>
            <person name="Crusemann M."/>
            <person name="Hentschel U."/>
            <person name="Abe I."/>
            <person name="Matsunaga S."/>
            <person name="Kalinowski J."/>
            <person name="Takeyama H."/>
            <person name="Piel J."/>
        </authorList>
    </citation>
    <scope>NUCLEOTIDE SEQUENCE [LARGE SCALE GENOMIC DNA]</scope>
    <source>
        <strain evidence="5">TSY1</strain>
    </source>
</reference>
<dbReference type="HOGENOM" id="CLU_001681_2_0_7"/>
<dbReference type="GO" id="GO:0016491">
    <property type="term" value="F:oxidoreductase activity"/>
    <property type="evidence" value="ECO:0007669"/>
    <property type="project" value="UniProtKB-KW"/>
</dbReference>
<protein>
    <recommendedName>
        <fullName evidence="3">Aldehyde oxidase/xanthine dehydrogenase a/b hammerhead domain-containing protein</fullName>
    </recommendedName>
</protein>
<proteinExistence type="predicted"/>
<dbReference type="SUPFAM" id="SSF56003">
    <property type="entry name" value="Molybdenum cofactor-binding domain"/>
    <property type="match status" value="1"/>
</dbReference>
<dbReference type="SUPFAM" id="SSF54665">
    <property type="entry name" value="CO dehydrogenase molybdoprotein N-domain-like"/>
    <property type="match status" value="1"/>
</dbReference>
<dbReference type="InterPro" id="IPR016208">
    <property type="entry name" value="Ald_Oxase/xanthine_DH-like"/>
</dbReference>
<feature type="domain" description="Aldehyde oxidase/xanthine dehydrogenase a/b hammerhead" evidence="3">
    <location>
        <begin position="20"/>
        <end position="137"/>
    </location>
</feature>
<dbReference type="InterPro" id="IPR046867">
    <property type="entry name" value="AldOxase/xan_DH_MoCoBD2"/>
</dbReference>
<dbReference type="InterPro" id="IPR037165">
    <property type="entry name" value="AldOxase/xan_DH_Mopterin-bd_sf"/>
</dbReference>
<dbReference type="InterPro" id="IPR036856">
    <property type="entry name" value="Ald_Oxase/Xan_DH_a/b_sf"/>
</dbReference>
<dbReference type="InterPro" id="IPR008274">
    <property type="entry name" value="AldOxase/xan_DH_MoCoBD1"/>
</dbReference>
<dbReference type="SMART" id="SM01008">
    <property type="entry name" value="Ald_Xan_dh_C"/>
    <property type="match status" value="1"/>
</dbReference>
<name>W4LNQ9_ENTF1</name>
<keyword evidence="1" id="KW-0500">Molybdenum</keyword>
<keyword evidence="5" id="KW-1185">Reference proteome</keyword>
<evidence type="ECO:0000313" key="4">
    <source>
        <dbReference type="EMBL" id="ETW99718.1"/>
    </source>
</evidence>
<keyword evidence="2" id="KW-0560">Oxidoreductase</keyword>
<dbReference type="Pfam" id="PF02738">
    <property type="entry name" value="MoCoBD_1"/>
    <property type="match status" value="1"/>
</dbReference>